<name>A0A9N9EE25_FUNMO</name>
<evidence type="ECO:0000313" key="1">
    <source>
        <dbReference type="EMBL" id="CAG8670161.1"/>
    </source>
</evidence>
<proteinExistence type="predicted"/>
<protein>
    <submittedName>
        <fullName evidence="1">11633_t:CDS:1</fullName>
    </submittedName>
</protein>
<dbReference type="Proteomes" id="UP000789375">
    <property type="component" value="Unassembled WGS sequence"/>
</dbReference>
<sequence length="151" mass="17039">MVETKKIDTTITTPPENRIHIIVDIPVNTGQAVKRQILGCKFVIKKERESSEEELKEMLKEVLEKGLEEVFEEELLMSSNVIIHPKKTACARIVILDFSQLALLVSPDEASNLLYCFEDTKLHVGSFRGFSDQLSNNSSTPPLRIKARTVV</sequence>
<organism evidence="1 2">
    <name type="scientific">Funneliformis mosseae</name>
    <name type="common">Endomycorrhizal fungus</name>
    <name type="synonym">Glomus mosseae</name>
    <dbReference type="NCBI Taxonomy" id="27381"/>
    <lineage>
        <taxon>Eukaryota</taxon>
        <taxon>Fungi</taxon>
        <taxon>Fungi incertae sedis</taxon>
        <taxon>Mucoromycota</taxon>
        <taxon>Glomeromycotina</taxon>
        <taxon>Glomeromycetes</taxon>
        <taxon>Glomerales</taxon>
        <taxon>Glomeraceae</taxon>
        <taxon>Funneliformis</taxon>
    </lineage>
</organism>
<evidence type="ECO:0000313" key="2">
    <source>
        <dbReference type="Proteomes" id="UP000789375"/>
    </source>
</evidence>
<comment type="caution">
    <text evidence="1">The sequence shown here is derived from an EMBL/GenBank/DDBJ whole genome shotgun (WGS) entry which is preliminary data.</text>
</comment>
<accession>A0A9N9EE25</accession>
<reference evidence="1" key="1">
    <citation type="submission" date="2021-06" db="EMBL/GenBank/DDBJ databases">
        <authorList>
            <person name="Kallberg Y."/>
            <person name="Tangrot J."/>
            <person name="Rosling A."/>
        </authorList>
    </citation>
    <scope>NUCLEOTIDE SEQUENCE</scope>
    <source>
        <strain evidence="1">87-6 pot B 2015</strain>
    </source>
</reference>
<dbReference type="EMBL" id="CAJVPP010005808">
    <property type="protein sequence ID" value="CAG8670161.1"/>
    <property type="molecule type" value="Genomic_DNA"/>
</dbReference>
<gene>
    <name evidence="1" type="ORF">FMOSSE_LOCUS12365</name>
</gene>
<dbReference type="AlphaFoldDB" id="A0A9N9EE25"/>
<keyword evidence="2" id="KW-1185">Reference proteome</keyword>